<keyword evidence="13" id="KW-0694">RNA-binding</keyword>
<keyword evidence="21" id="KW-1185">Reference proteome</keyword>
<keyword evidence="12" id="KW-0810">Translation regulation</keyword>
<feature type="region of interest" description="Disordered" evidence="18">
    <location>
        <begin position="685"/>
        <end position="706"/>
    </location>
</feature>
<evidence type="ECO:0000256" key="4">
    <source>
        <dbReference type="ARBA" id="ARBA00004556"/>
    </source>
</evidence>
<evidence type="ECO:0000256" key="9">
    <source>
        <dbReference type="ARBA" id="ARBA00022664"/>
    </source>
</evidence>
<dbReference type="GO" id="GO:0051028">
    <property type="term" value="P:mRNA transport"/>
    <property type="evidence" value="ECO:0007669"/>
    <property type="project" value="UniProtKB-KW"/>
</dbReference>
<organism evidence="20 21">
    <name type="scientific">Eptatretus burgeri</name>
    <name type="common">Inshore hagfish</name>
    <dbReference type="NCBI Taxonomy" id="7764"/>
    <lineage>
        <taxon>Eukaryota</taxon>
        <taxon>Metazoa</taxon>
        <taxon>Chordata</taxon>
        <taxon>Craniata</taxon>
        <taxon>Vertebrata</taxon>
        <taxon>Cyclostomata</taxon>
        <taxon>Myxini</taxon>
        <taxon>Myxiniformes</taxon>
        <taxon>Myxinidae</taxon>
        <taxon>Eptatretinae</taxon>
        <taxon>Eptatretus</taxon>
    </lineage>
</organism>
<keyword evidence="16" id="KW-0539">Nucleus</keyword>
<keyword evidence="10" id="KW-0747">Spliceosome</keyword>
<dbReference type="SMART" id="SM01044">
    <property type="entry name" value="Btz"/>
    <property type="match status" value="1"/>
</dbReference>
<feature type="domain" description="Btz" evidence="19">
    <location>
        <begin position="125"/>
        <end position="229"/>
    </location>
</feature>
<dbReference type="PANTHER" id="PTHR13434">
    <property type="entry name" value="PROTEIN CASC3"/>
    <property type="match status" value="1"/>
</dbReference>
<feature type="compositionally biased region" description="Acidic residues" evidence="18">
    <location>
        <begin position="92"/>
        <end position="104"/>
    </location>
</feature>
<dbReference type="PANTHER" id="PTHR13434:SF0">
    <property type="entry name" value="PROTEIN CASC3"/>
    <property type="match status" value="1"/>
</dbReference>
<dbReference type="Pfam" id="PF09405">
    <property type="entry name" value="Btz"/>
    <property type="match status" value="1"/>
</dbReference>
<feature type="region of interest" description="Disordered" evidence="18">
    <location>
        <begin position="1"/>
        <end position="190"/>
    </location>
</feature>
<evidence type="ECO:0000256" key="8">
    <source>
        <dbReference type="ARBA" id="ARBA00022490"/>
    </source>
</evidence>
<evidence type="ECO:0000256" key="16">
    <source>
        <dbReference type="ARBA" id="ARBA00023242"/>
    </source>
</evidence>
<dbReference type="InterPro" id="IPR018545">
    <property type="entry name" value="Btz_dom"/>
</dbReference>
<feature type="compositionally biased region" description="Pro residues" evidence="18">
    <location>
        <begin position="541"/>
        <end position="557"/>
    </location>
</feature>
<evidence type="ECO:0000256" key="11">
    <source>
        <dbReference type="ARBA" id="ARBA00022816"/>
    </source>
</evidence>
<feature type="compositionally biased region" description="Basic and acidic residues" evidence="18">
    <location>
        <begin position="167"/>
        <end position="184"/>
    </location>
</feature>
<evidence type="ECO:0000256" key="3">
    <source>
        <dbReference type="ARBA" id="ARBA00004324"/>
    </source>
</evidence>
<evidence type="ECO:0000256" key="10">
    <source>
        <dbReference type="ARBA" id="ARBA00022728"/>
    </source>
</evidence>
<evidence type="ECO:0000256" key="14">
    <source>
        <dbReference type="ARBA" id="ARBA00023161"/>
    </source>
</evidence>
<keyword evidence="9" id="KW-0507">mRNA processing</keyword>
<evidence type="ECO:0000256" key="7">
    <source>
        <dbReference type="ARBA" id="ARBA00022448"/>
    </source>
</evidence>
<dbReference type="GO" id="GO:0000184">
    <property type="term" value="P:nuclear-transcribed mRNA catabolic process, nonsense-mediated decay"/>
    <property type="evidence" value="ECO:0007669"/>
    <property type="project" value="UniProtKB-KW"/>
</dbReference>
<evidence type="ECO:0000256" key="12">
    <source>
        <dbReference type="ARBA" id="ARBA00022845"/>
    </source>
</evidence>
<feature type="compositionally biased region" description="Basic and acidic residues" evidence="18">
    <location>
        <begin position="247"/>
        <end position="267"/>
    </location>
</feature>
<evidence type="ECO:0000313" key="21">
    <source>
        <dbReference type="Proteomes" id="UP000694388"/>
    </source>
</evidence>
<evidence type="ECO:0000256" key="13">
    <source>
        <dbReference type="ARBA" id="ARBA00022884"/>
    </source>
</evidence>
<keyword evidence="11" id="KW-0509">mRNA transport</keyword>
<feature type="compositionally biased region" description="Acidic residues" evidence="18">
    <location>
        <begin position="58"/>
        <end position="72"/>
    </location>
</feature>
<evidence type="ECO:0000256" key="1">
    <source>
        <dbReference type="ARBA" id="ARBA00004210"/>
    </source>
</evidence>
<dbReference type="GO" id="GO:0010494">
    <property type="term" value="C:cytoplasmic stress granule"/>
    <property type="evidence" value="ECO:0007669"/>
    <property type="project" value="UniProtKB-SubCell"/>
</dbReference>
<dbReference type="GO" id="GO:0005681">
    <property type="term" value="C:spliceosomal complex"/>
    <property type="evidence" value="ECO:0007669"/>
    <property type="project" value="UniProtKB-KW"/>
</dbReference>
<feature type="region of interest" description="Disordered" evidence="18">
    <location>
        <begin position="513"/>
        <end position="566"/>
    </location>
</feature>
<dbReference type="GO" id="GO:0035145">
    <property type="term" value="C:exon-exon junction complex"/>
    <property type="evidence" value="ECO:0007669"/>
    <property type="project" value="InterPro"/>
</dbReference>
<evidence type="ECO:0000256" key="6">
    <source>
        <dbReference type="ARBA" id="ARBA00019964"/>
    </source>
</evidence>
<accession>A0A8C4QKT2</accession>
<dbReference type="OMA" id="NRMEEMS"/>
<dbReference type="GO" id="GO:0048471">
    <property type="term" value="C:perinuclear region of cytoplasm"/>
    <property type="evidence" value="ECO:0007669"/>
    <property type="project" value="UniProtKB-SubCell"/>
</dbReference>
<feature type="compositionally biased region" description="Pro residues" evidence="18">
    <location>
        <begin position="522"/>
        <end position="532"/>
    </location>
</feature>
<dbReference type="GO" id="GO:0006397">
    <property type="term" value="P:mRNA processing"/>
    <property type="evidence" value="ECO:0007669"/>
    <property type="project" value="UniProtKB-KW"/>
</dbReference>
<dbReference type="GO" id="GO:0006417">
    <property type="term" value="P:regulation of translation"/>
    <property type="evidence" value="ECO:0007669"/>
    <property type="project" value="UniProtKB-KW"/>
</dbReference>
<dbReference type="AlphaFoldDB" id="A0A8C4QKT2"/>
<evidence type="ECO:0000256" key="15">
    <source>
        <dbReference type="ARBA" id="ARBA00023187"/>
    </source>
</evidence>
<keyword evidence="15" id="KW-0508">mRNA splicing</keyword>
<comment type="subcellular location">
    <subcellularLocation>
        <location evidence="2">Cell projection</location>
        <location evidence="2">Dendrite</location>
    </subcellularLocation>
    <subcellularLocation>
        <location evidence="1">Cytoplasm</location>
        <location evidence="1">Stress granule</location>
    </subcellularLocation>
    <subcellularLocation>
        <location evidence="4">Cytoplasm</location>
        <location evidence="4">Perinuclear region</location>
    </subcellularLocation>
    <subcellularLocation>
        <location evidence="3">Nucleus speckle</location>
    </subcellularLocation>
</comment>
<evidence type="ECO:0000313" key="20">
    <source>
        <dbReference type="Ensembl" id="ENSEBUP00000017019.1"/>
    </source>
</evidence>
<keyword evidence="17" id="KW-0966">Cell projection</keyword>
<dbReference type="Proteomes" id="UP000694388">
    <property type="component" value="Unplaced"/>
</dbReference>
<dbReference type="GO" id="GO:0008380">
    <property type="term" value="P:RNA splicing"/>
    <property type="evidence" value="ECO:0007669"/>
    <property type="project" value="UniProtKB-KW"/>
</dbReference>
<evidence type="ECO:0000256" key="17">
    <source>
        <dbReference type="ARBA" id="ARBA00023273"/>
    </source>
</evidence>
<feature type="region of interest" description="Disordered" evidence="18">
    <location>
        <begin position="235"/>
        <end position="332"/>
    </location>
</feature>
<comment type="similarity">
    <text evidence="5">Belongs to the CASC3 family.</text>
</comment>
<dbReference type="GO" id="GO:0003729">
    <property type="term" value="F:mRNA binding"/>
    <property type="evidence" value="ECO:0007669"/>
    <property type="project" value="InterPro"/>
</dbReference>
<dbReference type="GO" id="GO:0016607">
    <property type="term" value="C:nuclear speck"/>
    <property type="evidence" value="ECO:0007669"/>
    <property type="project" value="UniProtKB-SubCell"/>
</dbReference>
<keyword evidence="8" id="KW-0963">Cytoplasm</keyword>
<keyword evidence="7" id="KW-0813">Transport</keyword>
<feature type="compositionally biased region" description="Basic and acidic residues" evidence="18">
    <location>
        <begin position="287"/>
        <end position="316"/>
    </location>
</feature>
<dbReference type="InterPro" id="IPR028544">
    <property type="entry name" value="CASC3"/>
</dbReference>
<reference evidence="20" key="1">
    <citation type="submission" date="2025-08" db="UniProtKB">
        <authorList>
            <consortium name="Ensembl"/>
        </authorList>
    </citation>
    <scope>IDENTIFICATION</scope>
</reference>
<dbReference type="GO" id="GO:0030425">
    <property type="term" value="C:dendrite"/>
    <property type="evidence" value="ECO:0007669"/>
    <property type="project" value="UniProtKB-SubCell"/>
</dbReference>
<feature type="compositionally biased region" description="Basic and acidic residues" evidence="18">
    <location>
        <begin position="46"/>
        <end position="57"/>
    </location>
</feature>
<sequence length="741" mass="82692">MADRRRVRASQDSESDEDEQEQQHQQAQEPPHPQEHPRRSVRARPVTKDKGRLHSVDESEVLSECESEEAYERDEVVLSEYESAEEVASNVGEEEISDREDDFEVKEVVKIKKSASKEAKSSEQVDGDVEDSLDGQEDEEAENKDVNKNPDADEDKQNPAYVPRKGLFFEHDIRGGTKEDDARAKARGRKLWKDEGRWEHDLYCEDEQLPKSSAELVSVYGYDIRFGNMAARGRIRAQRKPRYPQQSDREWTEESRPAYSQKKEHLQRSSKTWQNEQDEDVAISRETSYRSKGLQDEKQRIRKPKEYRGGNYKVDESMDNWHPAENEDRPQRSIPQHHTALLLDVNCAGHADVLNKDLATLRSAEAPLAPKVTEKKSYSRVRRSRIKGLEADRQALIEVAPPVAATLTEHDSQELAHPRPQAVQTVAPLKQHVPLPVKDWDLRNQGDHELANIGQGIAQMGLGSSSWNQRHHIAHMRHEATGINDVPPNTSNAQYRVDDMVGQGMRVKRYSSQRNRQLPDGGGPPPGAPPLPSAGAGQHPGAPPPPGVPPSGAPPPMHMGLMEDAYYNPSSPYQGPIYGHGEQPNVSPQGVMVPPNMSLPHPVLHPHPPAGHLYPSPVSVSPGQSPGPLLNPGYFSGGMLPGYPGTPLPSSSFPYSPSPLPHLFPTQAHPHVYGGVTYYNMMEQQVQPKPSPPRRATQPVSVKPPPEVSRLPWPSLNFANVESQTVLPSNMLLHNIVKLCT</sequence>
<feature type="compositionally biased region" description="Basic and acidic residues" evidence="18">
    <location>
        <begin position="322"/>
        <end position="331"/>
    </location>
</feature>
<evidence type="ECO:0000259" key="19">
    <source>
        <dbReference type="SMART" id="SM01044"/>
    </source>
</evidence>
<dbReference type="GeneTree" id="ENSGT00390000006930"/>
<dbReference type="Ensembl" id="ENSEBUT00000017595.1">
    <property type="protein sequence ID" value="ENSEBUP00000017019.1"/>
    <property type="gene ID" value="ENSEBUG00000010654.1"/>
</dbReference>
<reference evidence="20" key="2">
    <citation type="submission" date="2025-09" db="UniProtKB">
        <authorList>
            <consortium name="Ensembl"/>
        </authorList>
    </citation>
    <scope>IDENTIFICATION</scope>
</reference>
<feature type="compositionally biased region" description="Basic and acidic residues" evidence="18">
    <location>
        <begin position="105"/>
        <end position="123"/>
    </location>
</feature>
<evidence type="ECO:0000256" key="5">
    <source>
        <dbReference type="ARBA" id="ARBA00009548"/>
    </source>
</evidence>
<feature type="compositionally biased region" description="Acidic residues" evidence="18">
    <location>
        <begin position="125"/>
        <end position="142"/>
    </location>
</feature>
<name>A0A8C4QKT2_EPTBU</name>
<proteinExistence type="inferred from homology"/>
<evidence type="ECO:0000256" key="2">
    <source>
        <dbReference type="ARBA" id="ARBA00004279"/>
    </source>
</evidence>
<protein>
    <recommendedName>
        <fullName evidence="6">Protein CASC3</fullName>
    </recommendedName>
</protein>
<keyword evidence="14" id="KW-0866">Nonsense-mediated mRNA decay</keyword>
<feature type="compositionally biased region" description="Basic and acidic residues" evidence="18">
    <location>
        <begin position="143"/>
        <end position="157"/>
    </location>
</feature>
<evidence type="ECO:0000256" key="18">
    <source>
        <dbReference type="SAM" id="MobiDB-lite"/>
    </source>
</evidence>